<dbReference type="HOGENOM" id="CLU_184045_0_0_1"/>
<dbReference type="AlphaFoldDB" id="A0A0E0IPK1"/>
<reference evidence="1" key="2">
    <citation type="submission" date="2018-04" db="EMBL/GenBank/DDBJ databases">
        <title>OnivRS2 (Oryza nivara Reference Sequence Version 2).</title>
        <authorList>
            <person name="Zhang J."/>
            <person name="Kudrna D."/>
            <person name="Lee S."/>
            <person name="Talag J."/>
            <person name="Rajasekar S."/>
            <person name="Welchert J."/>
            <person name="Hsing Y.-I."/>
            <person name="Wing R.A."/>
        </authorList>
    </citation>
    <scope>NUCLEOTIDE SEQUENCE [LARGE SCALE GENOMIC DNA]</scope>
</reference>
<protein>
    <submittedName>
        <fullName evidence="1">Uncharacterized protein</fullName>
    </submittedName>
</protein>
<organism evidence="1">
    <name type="scientific">Oryza nivara</name>
    <name type="common">Indian wild rice</name>
    <name type="synonym">Oryza sativa f. spontanea</name>
    <dbReference type="NCBI Taxonomy" id="4536"/>
    <lineage>
        <taxon>Eukaryota</taxon>
        <taxon>Viridiplantae</taxon>
        <taxon>Streptophyta</taxon>
        <taxon>Embryophyta</taxon>
        <taxon>Tracheophyta</taxon>
        <taxon>Spermatophyta</taxon>
        <taxon>Magnoliopsida</taxon>
        <taxon>Liliopsida</taxon>
        <taxon>Poales</taxon>
        <taxon>Poaceae</taxon>
        <taxon>BOP clade</taxon>
        <taxon>Oryzoideae</taxon>
        <taxon>Oryzeae</taxon>
        <taxon>Oryzinae</taxon>
        <taxon>Oryza</taxon>
    </lineage>
</organism>
<reference evidence="1" key="1">
    <citation type="submission" date="2015-04" db="UniProtKB">
        <authorList>
            <consortium name="EnsemblPlants"/>
        </authorList>
    </citation>
    <scope>IDENTIFICATION</scope>
    <source>
        <strain evidence="1">SL10</strain>
    </source>
</reference>
<name>A0A0E0IPK1_ORYNI</name>
<evidence type="ECO:0000313" key="1">
    <source>
        <dbReference type="EnsemblPlants" id="ONIVA10G02360.1"/>
    </source>
</evidence>
<dbReference type="Proteomes" id="UP000006591">
    <property type="component" value="Chromosome 10"/>
</dbReference>
<dbReference type="Gramene" id="ONIVA10G02360.1">
    <property type="protein sequence ID" value="ONIVA10G02360.1"/>
    <property type="gene ID" value="ONIVA10G02360"/>
</dbReference>
<evidence type="ECO:0000313" key="2">
    <source>
        <dbReference type="Proteomes" id="UP000006591"/>
    </source>
</evidence>
<sequence>MEALRQEVSKAEVNTEKEAQRFAWEMVKGTESAKTACRTLRLALSDMGVRVRGVPGEDASAFDFSEWTQ</sequence>
<keyword evidence="2" id="KW-1185">Reference proteome</keyword>
<dbReference type="EnsemblPlants" id="ONIVA10G02360.1">
    <property type="protein sequence ID" value="ONIVA10G02360.1"/>
    <property type="gene ID" value="ONIVA10G02360"/>
</dbReference>
<proteinExistence type="predicted"/>
<accession>A0A0E0IPK1</accession>
<dbReference type="OMA" id="CKTACRT"/>